<name>A0ABR4BA00_9LECA</name>
<evidence type="ECO:0000256" key="1">
    <source>
        <dbReference type="SAM" id="MobiDB-lite"/>
    </source>
</evidence>
<feature type="compositionally biased region" description="Polar residues" evidence="1">
    <location>
        <begin position="394"/>
        <end position="407"/>
    </location>
</feature>
<feature type="compositionally biased region" description="Low complexity" evidence="1">
    <location>
        <begin position="477"/>
        <end position="490"/>
    </location>
</feature>
<feature type="region of interest" description="Disordered" evidence="1">
    <location>
        <begin position="449"/>
        <end position="503"/>
    </location>
</feature>
<protein>
    <recommendedName>
        <fullName evidence="4">Transcription initiation factor TFIID subunit 4</fullName>
    </recommendedName>
</protein>
<feature type="compositionally biased region" description="Polar residues" evidence="1">
    <location>
        <begin position="75"/>
        <end position="134"/>
    </location>
</feature>
<feature type="region of interest" description="Disordered" evidence="1">
    <location>
        <begin position="1"/>
        <end position="162"/>
    </location>
</feature>
<keyword evidence="3" id="KW-1185">Reference proteome</keyword>
<accession>A0ABR4BA00</accession>
<dbReference type="InterPro" id="IPR009072">
    <property type="entry name" value="Histone-fold"/>
</dbReference>
<dbReference type="EMBL" id="JBHFEH010000014">
    <property type="protein sequence ID" value="KAL2054672.1"/>
    <property type="molecule type" value="Genomic_DNA"/>
</dbReference>
<feature type="region of interest" description="Disordered" evidence="1">
    <location>
        <begin position="385"/>
        <end position="407"/>
    </location>
</feature>
<dbReference type="Gene3D" id="1.10.20.10">
    <property type="entry name" value="Histone, subunit A"/>
    <property type="match status" value="1"/>
</dbReference>
<feature type="compositionally biased region" description="Polar residues" evidence="1">
    <location>
        <begin position="50"/>
        <end position="66"/>
    </location>
</feature>
<comment type="caution">
    <text evidence="2">The sequence shown here is derived from an EMBL/GenBank/DDBJ whole genome shotgun (WGS) entry which is preliminary data.</text>
</comment>
<dbReference type="Proteomes" id="UP001590951">
    <property type="component" value="Unassembled WGS sequence"/>
</dbReference>
<gene>
    <name evidence="2" type="ORF">ABVK25_004976</name>
</gene>
<evidence type="ECO:0008006" key="4">
    <source>
        <dbReference type="Google" id="ProtNLM"/>
    </source>
</evidence>
<reference evidence="2 3" key="1">
    <citation type="submission" date="2024-09" db="EMBL/GenBank/DDBJ databases">
        <title>Rethinking Asexuality: The Enigmatic Case of Functional Sexual Genes in Lepraria (Stereocaulaceae).</title>
        <authorList>
            <person name="Doellman M."/>
            <person name="Sun Y."/>
            <person name="Barcenas-Pena A."/>
            <person name="Lumbsch H.T."/>
            <person name="Grewe F."/>
        </authorList>
    </citation>
    <scope>NUCLEOTIDE SEQUENCE [LARGE SCALE GENOMIC DNA]</scope>
    <source>
        <strain evidence="2 3">Grewe 0041</strain>
    </source>
</reference>
<proteinExistence type="predicted"/>
<organism evidence="2 3">
    <name type="scientific">Lepraria finkii</name>
    <dbReference type="NCBI Taxonomy" id="1340010"/>
    <lineage>
        <taxon>Eukaryota</taxon>
        <taxon>Fungi</taxon>
        <taxon>Dikarya</taxon>
        <taxon>Ascomycota</taxon>
        <taxon>Pezizomycotina</taxon>
        <taxon>Lecanoromycetes</taxon>
        <taxon>OSLEUM clade</taxon>
        <taxon>Lecanoromycetidae</taxon>
        <taxon>Lecanorales</taxon>
        <taxon>Lecanorineae</taxon>
        <taxon>Stereocaulaceae</taxon>
        <taxon>Lepraria</taxon>
    </lineage>
</organism>
<evidence type="ECO:0000313" key="2">
    <source>
        <dbReference type="EMBL" id="KAL2054672.1"/>
    </source>
</evidence>
<sequence length="560" mass="59587">MAQQYQQPPRTYSPLPQTDSPQHGPSNPYPSPINPGNPIKRQPLSPNPQSPYGSPNNIQLPNQVFSSPYYGSHANGASANHSYNPYQQPGSAANPSSNQIHSYGSQVSSPYSPNTHYNPYATTNSPSINHNYNTMPAPPSQPGPSGAMGPPSRPAVDKPTDINELGDVMAGSGVDLREEEAALSFAFNRAQQRREGGYGATSGGSNYTAPRENHYMQNAPGDRNSFYGAGTLNQSPEPQKSDEEIGAEARKKALRVKSEIHSYHLNDPFLYPKNLIEIMKKQAQTMQVSIPFGGHLNPLARPGSPPRELYVQGPDKNWVLKMLTSEDLLDVGSPYAEILALVSLATQERIRGLVEDAAALAKGRRIGSHGVVPLELADLAKGSGASETVAGLPTPSNSAVSPTSNPLKRSYSEMNNPLNPVSDGQSPAMTKAFANPVVQALNKVAQAQRKAEEDRLAKRQRRSAADGGQAGVGSLGIPGTPGTPGEIAPAVDVKKGGKGKKGVDTATQRANEAQQHAATMQTMNMALGLSGAMGKKLSWMNKGGSGAQQSFLTEAEHQYF</sequence>
<evidence type="ECO:0000313" key="3">
    <source>
        <dbReference type="Proteomes" id="UP001590951"/>
    </source>
</evidence>
<feature type="compositionally biased region" description="Polar residues" evidence="1">
    <location>
        <begin position="1"/>
        <end position="25"/>
    </location>
</feature>